<dbReference type="Proteomes" id="UP000244174">
    <property type="component" value="Unassembled WGS sequence"/>
</dbReference>
<keyword evidence="10" id="KW-1185">Reference proteome</keyword>
<evidence type="ECO:0000313" key="9">
    <source>
        <dbReference type="EMBL" id="PTX43567.1"/>
    </source>
</evidence>
<dbReference type="AlphaFoldDB" id="A0A2T6AIE8"/>
<dbReference type="Pfam" id="PF08447">
    <property type="entry name" value="PAS_3"/>
    <property type="match status" value="1"/>
</dbReference>
<evidence type="ECO:0000313" key="10">
    <source>
        <dbReference type="Proteomes" id="UP000244174"/>
    </source>
</evidence>
<organism evidence="9 10">
    <name type="scientific">Christiangramia gaetbulicola</name>
    <dbReference type="NCBI Taxonomy" id="703340"/>
    <lineage>
        <taxon>Bacteria</taxon>
        <taxon>Pseudomonadati</taxon>
        <taxon>Bacteroidota</taxon>
        <taxon>Flavobacteriia</taxon>
        <taxon>Flavobacteriales</taxon>
        <taxon>Flavobacteriaceae</taxon>
        <taxon>Christiangramia</taxon>
    </lineage>
</organism>
<dbReference type="InterPro" id="IPR004358">
    <property type="entry name" value="Sig_transdc_His_kin-like_C"/>
</dbReference>
<feature type="domain" description="PAC" evidence="8">
    <location>
        <begin position="380"/>
        <end position="431"/>
    </location>
</feature>
<dbReference type="CDD" id="cd00130">
    <property type="entry name" value="PAS"/>
    <property type="match status" value="2"/>
</dbReference>
<dbReference type="InterPro" id="IPR003018">
    <property type="entry name" value="GAF"/>
</dbReference>
<feature type="domain" description="Histidine kinase" evidence="6">
    <location>
        <begin position="456"/>
        <end position="669"/>
    </location>
</feature>
<accession>A0A2T6AIE8</accession>
<dbReference type="Gene3D" id="3.30.450.20">
    <property type="entry name" value="PAS domain"/>
    <property type="match status" value="2"/>
</dbReference>
<dbReference type="InterPro" id="IPR000700">
    <property type="entry name" value="PAS-assoc_C"/>
</dbReference>
<dbReference type="Gene3D" id="3.30.565.10">
    <property type="entry name" value="Histidine kinase-like ATPase, C-terminal domain"/>
    <property type="match status" value="1"/>
</dbReference>
<dbReference type="SMART" id="SM00387">
    <property type="entry name" value="HATPase_c"/>
    <property type="match status" value="1"/>
</dbReference>
<dbReference type="SUPFAM" id="SSF55874">
    <property type="entry name" value="ATPase domain of HSP90 chaperone/DNA topoisomerase II/histidine kinase"/>
    <property type="match status" value="1"/>
</dbReference>
<dbReference type="NCBIfam" id="TIGR00229">
    <property type="entry name" value="sensory_box"/>
    <property type="match status" value="2"/>
</dbReference>
<dbReference type="SMART" id="SM00086">
    <property type="entry name" value="PAC"/>
    <property type="match status" value="2"/>
</dbReference>
<dbReference type="InterPro" id="IPR013655">
    <property type="entry name" value="PAS_fold_3"/>
</dbReference>
<dbReference type="InterPro" id="IPR036890">
    <property type="entry name" value="HATPase_C_sf"/>
</dbReference>
<dbReference type="PANTHER" id="PTHR43304">
    <property type="entry name" value="PHYTOCHROME-LIKE PROTEIN CPH1"/>
    <property type="match status" value="1"/>
</dbReference>
<evidence type="ECO:0000256" key="5">
    <source>
        <dbReference type="ARBA" id="ARBA00022777"/>
    </source>
</evidence>
<keyword evidence="5" id="KW-0418">Kinase</keyword>
<dbReference type="InterPro" id="IPR005467">
    <property type="entry name" value="His_kinase_dom"/>
</dbReference>
<dbReference type="SUPFAM" id="SSF55785">
    <property type="entry name" value="PYP-like sensor domain (PAS domain)"/>
    <property type="match status" value="2"/>
</dbReference>
<dbReference type="EC" id="2.7.13.3" evidence="2"/>
<dbReference type="Pfam" id="PF02518">
    <property type="entry name" value="HATPase_c"/>
    <property type="match status" value="1"/>
</dbReference>
<gene>
    <name evidence="9" type="ORF">C8P64_2095</name>
</gene>
<dbReference type="PROSITE" id="PS50109">
    <property type="entry name" value="HIS_KIN"/>
    <property type="match status" value="1"/>
</dbReference>
<comment type="catalytic activity">
    <reaction evidence="1">
        <text>ATP + protein L-histidine = ADP + protein N-phospho-L-histidine.</text>
        <dbReference type="EC" id="2.7.13.3"/>
    </reaction>
</comment>
<dbReference type="InterPro" id="IPR029016">
    <property type="entry name" value="GAF-like_dom_sf"/>
</dbReference>
<dbReference type="EMBL" id="QBKQ01000002">
    <property type="protein sequence ID" value="PTX43567.1"/>
    <property type="molecule type" value="Genomic_DNA"/>
</dbReference>
<evidence type="ECO:0000259" key="7">
    <source>
        <dbReference type="PROSITE" id="PS50112"/>
    </source>
</evidence>
<dbReference type="InterPro" id="IPR003594">
    <property type="entry name" value="HATPase_dom"/>
</dbReference>
<keyword evidence="4" id="KW-0808">Transferase</keyword>
<evidence type="ECO:0000256" key="1">
    <source>
        <dbReference type="ARBA" id="ARBA00000085"/>
    </source>
</evidence>
<dbReference type="InterPro" id="IPR035965">
    <property type="entry name" value="PAS-like_dom_sf"/>
</dbReference>
<feature type="domain" description="PAS" evidence="7">
    <location>
        <begin position="175"/>
        <end position="248"/>
    </location>
</feature>
<dbReference type="GO" id="GO:0004673">
    <property type="term" value="F:protein histidine kinase activity"/>
    <property type="evidence" value="ECO:0007669"/>
    <property type="project" value="UniProtKB-EC"/>
</dbReference>
<dbReference type="Gene3D" id="3.30.450.40">
    <property type="match status" value="1"/>
</dbReference>
<dbReference type="SMART" id="SM00091">
    <property type="entry name" value="PAS"/>
    <property type="match status" value="2"/>
</dbReference>
<dbReference type="PROSITE" id="PS50112">
    <property type="entry name" value="PAS"/>
    <property type="match status" value="1"/>
</dbReference>
<reference evidence="9 10" key="1">
    <citation type="submission" date="2018-04" db="EMBL/GenBank/DDBJ databases">
        <title>Genomic Encyclopedia of Archaeal and Bacterial Type Strains, Phase II (KMG-II): from individual species to whole genera.</title>
        <authorList>
            <person name="Goeker M."/>
        </authorList>
    </citation>
    <scope>NUCLEOTIDE SEQUENCE [LARGE SCALE GENOMIC DNA]</scope>
    <source>
        <strain evidence="9 10">DSM 23082</strain>
    </source>
</reference>
<dbReference type="PANTHER" id="PTHR43304:SF1">
    <property type="entry name" value="PAC DOMAIN-CONTAINING PROTEIN"/>
    <property type="match status" value="1"/>
</dbReference>
<dbReference type="Pfam" id="PF13426">
    <property type="entry name" value="PAS_9"/>
    <property type="match status" value="1"/>
</dbReference>
<feature type="domain" description="PAC" evidence="8">
    <location>
        <begin position="252"/>
        <end position="305"/>
    </location>
</feature>
<evidence type="ECO:0000256" key="3">
    <source>
        <dbReference type="ARBA" id="ARBA00022553"/>
    </source>
</evidence>
<evidence type="ECO:0000256" key="4">
    <source>
        <dbReference type="ARBA" id="ARBA00022679"/>
    </source>
</evidence>
<sequence length="670" mass="77889">MPTNDLERVKEVHKYDPDNNLNISDLNFLSEMAAEICNTQSALITLISKKEQWVKAAHGIELEVRSFPREFTFCAHTINSPDKITVIPDARTDPRFNDNPFVTGDNPVVFYAGLPLVNSNGYAIGTICAVDENPRTLNSEQKDKLRMLGKQVMNLLELKRKSLELIKTNKELEYKQKQFNHITSGTATATYEWTLNSNSVKFNSEWWNLTGYEKEEFDGRKISFWENLVHQKDIESVREKLLHNFKHSNYIFHLEFRIRHKKGFWIWIETKGKFYSLNEDGQLDIMYGLIQDISDKKKKNIEILYWKRLLDSLYELSPLGIALNDYKTGIFLDVNNKLIEPTGYTKNEFLNLSYWDVTPKSYEKQEEKQLDLLKTEGYYGPYEKEYIKKDGSRYPVLLRGVLVKDEDGNLKIWSFIEDISKRKKNEAREKKRLNHIKQLLEVTEDQNDRLKNFAHIVSHNLRSHSSGISMLIEFLAQDSPDLMSFESFNHLKNASTNLESTIHDLNDIVEVNLTSRKHFQKIKLSKLIDRIVESVEPLATENKVIIQNEVADDVTVYGLKSYMDSITLNLITNAIKYSSVERNSHINIKAEVINGMSCIMFRDNGIGIDLNQHKQKIFKLYKTFHRHPDSRGVGLFLTKNQIEAMDGRIEVESQTNKGTTFKIYLPNEKN</sequence>
<dbReference type="PRINTS" id="PR00344">
    <property type="entry name" value="BCTRLSENSOR"/>
</dbReference>
<dbReference type="SUPFAM" id="SSF55781">
    <property type="entry name" value="GAF domain-like"/>
    <property type="match status" value="1"/>
</dbReference>
<dbReference type="InterPro" id="IPR001610">
    <property type="entry name" value="PAC"/>
</dbReference>
<evidence type="ECO:0000259" key="6">
    <source>
        <dbReference type="PROSITE" id="PS50109"/>
    </source>
</evidence>
<comment type="caution">
    <text evidence="9">The sequence shown here is derived from an EMBL/GenBank/DDBJ whole genome shotgun (WGS) entry which is preliminary data.</text>
</comment>
<dbReference type="CDD" id="cd00075">
    <property type="entry name" value="HATPase"/>
    <property type="match status" value="1"/>
</dbReference>
<name>A0A2T6AIE8_9FLAO</name>
<evidence type="ECO:0000256" key="2">
    <source>
        <dbReference type="ARBA" id="ARBA00012438"/>
    </source>
</evidence>
<proteinExistence type="predicted"/>
<dbReference type="Gene3D" id="1.10.287.130">
    <property type="match status" value="1"/>
</dbReference>
<dbReference type="InterPro" id="IPR052162">
    <property type="entry name" value="Sensor_kinase/Photoreceptor"/>
</dbReference>
<dbReference type="InterPro" id="IPR000014">
    <property type="entry name" value="PAS"/>
</dbReference>
<evidence type="ECO:0000259" key="8">
    <source>
        <dbReference type="PROSITE" id="PS50113"/>
    </source>
</evidence>
<dbReference type="SMART" id="SM00065">
    <property type="entry name" value="GAF"/>
    <property type="match status" value="1"/>
</dbReference>
<protein>
    <recommendedName>
        <fullName evidence="2">histidine kinase</fullName>
        <ecNumber evidence="2">2.7.13.3</ecNumber>
    </recommendedName>
</protein>
<dbReference type="PROSITE" id="PS50113">
    <property type="entry name" value="PAC"/>
    <property type="match status" value="2"/>
</dbReference>
<keyword evidence="3" id="KW-0597">Phosphoprotein</keyword>